<proteinExistence type="inferred from homology"/>
<dbReference type="InterPro" id="IPR043504">
    <property type="entry name" value="Peptidase_S1_PA_chymotrypsin"/>
</dbReference>
<evidence type="ECO:0000259" key="4">
    <source>
        <dbReference type="PROSITE" id="PS50240"/>
    </source>
</evidence>
<dbReference type="CDD" id="cd00190">
    <property type="entry name" value="Tryp_SPc"/>
    <property type="match status" value="1"/>
</dbReference>
<dbReference type="GO" id="GO:0006508">
    <property type="term" value="P:proteolysis"/>
    <property type="evidence" value="ECO:0007669"/>
    <property type="project" value="UniProtKB-KW"/>
</dbReference>
<evidence type="ECO:0000256" key="2">
    <source>
        <dbReference type="ARBA" id="ARBA00024195"/>
    </source>
</evidence>
<dbReference type="AlphaFoldDB" id="A0A0A1WV66"/>
<evidence type="ECO:0000313" key="5">
    <source>
        <dbReference type="EMBL" id="JAD02410.1"/>
    </source>
</evidence>
<reference evidence="5" key="2">
    <citation type="journal article" date="2015" name="Gigascience">
        <title>Reconstructing a comprehensive transcriptome assembly of a white-pupal translocated strain of the pest fruit fly Bactrocera cucurbitae.</title>
        <authorList>
            <person name="Sim S.B."/>
            <person name="Calla B."/>
            <person name="Hall B."/>
            <person name="DeRego T."/>
            <person name="Geib S.M."/>
        </authorList>
    </citation>
    <scope>NUCLEOTIDE SEQUENCE</scope>
</reference>
<dbReference type="PRINTS" id="PR00722">
    <property type="entry name" value="CHYMOTRYPSIN"/>
</dbReference>
<keyword evidence="5" id="KW-0378">Hydrolase</keyword>
<dbReference type="PANTHER" id="PTHR24256">
    <property type="entry name" value="TRYPTASE-RELATED"/>
    <property type="match status" value="1"/>
</dbReference>
<evidence type="ECO:0000256" key="1">
    <source>
        <dbReference type="ARBA" id="ARBA00023157"/>
    </source>
</evidence>
<comment type="similarity">
    <text evidence="2">Belongs to the peptidase S1 family. CLIP subfamily.</text>
</comment>
<organism evidence="5">
    <name type="scientific">Zeugodacus cucurbitae</name>
    <name type="common">Melon fruit fly</name>
    <name type="synonym">Bactrocera cucurbitae</name>
    <dbReference type="NCBI Taxonomy" id="28588"/>
    <lineage>
        <taxon>Eukaryota</taxon>
        <taxon>Metazoa</taxon>
        <taxon>Ecdysozoa</taxon>
        <taxon>Arthropoda</taxon>
        <taxon>Hexapoda</taxon>
        <taxon>Insecta</taxon>
        <taxon>Pterygota</taxon>
        <taxon>Neoptera</taxon>
        <taxon>Endopterygota</taxon>
        <taxon>Diptera</taxon>
        <taxon>Brachycera</taxon>
        <taxon>Muscomorpha</taxon>
        <taxon>Tephritoidea</taxon>
        <taxon>Tephritidae</taxon>
        <taxon>Zeugodacus</taxon>
        <taxon>Zeugodacus</taxon>
    </lineage>
</organism>
<dbReference type="InterPro" id="IPR001254">
    <property type="entry name" value="Trypsin_dom"/>
</dbReference>
<keyword evidence="5" id="KW-0645">Protease</keyword>
<reference evidence="5" key="1">
    <citation type="submission" date="2014-11" db="EMBL/GenBank/DDBJ databases">
        <authorList>
            <person name="Geib S."/>
        </authorList>
    </citation>
    <scope>NUCLEOTIDE SEQUENCE</scope>
</reference>
<feature type="domain" description="Peptidase S1" evidence="4">
    <location>
        <begin position="52"/>
        <end position="288"/>
    </location>
</feature>
<evidence type="ECO:0000256" key="3">
    <source>
        <dbReference type="SAM" id="SignalP"/>
    </source>
</evidence>
<sequence length="292" mass="32174">MSYLTVFTVICAITAVAASESKLNWSTVVRPHMNPADAIQPKLHERNFGARIINGEIAGRKQFPYQAGLEFFTLLGGVWCGGSIISDRWIIGAAHCTEALIAGVNVYVGAFNRLDRKEAGQHVIYVTRKHIILHENYDDIELTNDLVLIKLPVPLEFTEFIQPVKLPKREAVNESFENEIAIASGWGIISDDDFKPTDILRWIDVPIISNTECNSWIYGSIHSTNICIGTDNYKSTCHGDAGGPLVLAKDSTLIGVAAYNIIYSCEIGGPAPFTRVTSYLDWIEAKTGISSK</sequence>
<dbReference type="FunFam" id="2.40.10.10:FF:000068">
    <property type="entry name" value="transmembrane protease serine 2"/>
    <property type="match status" value="1"/>
</dbReference>
<dbReference type="SMART" id="SM00020">
    <property type="entry name" value="Tryp_SPc"/>
    <property type="match status" value="1"/>
</dbReference>
<feature type="chain" id="PRO_5001994158" evidence="3">
    <location>
        <begin position="19"/>
        <end position="292"/>
    </location>
</feature>
<keyword evidence="3" id="KW-0732">Signal</keyword>
<dbReference type="EMBL" id="GBXI01011882">
    <property type="protein sequence ID" value="JAD02410.1"/>
    <property type="molecule type" value="Transcribed_RNA"/>
</dbReference>
<dbReference type="InterPro" id="IPR009003">
    <property type="entry name" value="Peptidase_S1_PA"/>
</dbReference>
<accession>A0A0A1WV66</accession>
<dbReference type="InterPro" id="IPR001314">
    <property type="entry name" value="Peptidase_S1A"/>
</dbReference>
<dbReference type="Gene3D" id="2.40.10.10">
    <property type="entry name" value="Trypsin-like serine proteases"/>
    <property type="match status" value="2"/>
</dbReference>
<dbReference type="PROSITE" id="PS50240">
    <property type="entry name" value="TRYPSIN_DOM"/>
    <property type="match status" value="1"/>
</dbReference>
<dbReference type="Pfam" id="PF00089">
    <property type="entry name" value="Trypsin"/>
    <property type="match status" value="1"/>
</dbReference>
<feature type="signal peptide" evidence="3">
    <location>
        <begin position="1"/>
        <end position="18"/>
    </location>
</feature>
<dbReference type="InterPro" id="IPR051487">
    <property type="entry name" value="Ser/Thr_Proteases_Immune/Dev"/>
</dbReference>
<dbReference type="GO" id="GO:0004252">
    <property type="term" value="F:serine-type endopeptidase activity"/>
    <property type="evidence" value="ECO:0007669"/>
    <property type="project" value="InterPro"/>
</dbReference>
<protein>
    <submittedName>
        <fullName evidence="5">Serine proteases 1/2</fullName>
    </submittedName>
</protein>
<name>A0A0A1WV66_ZEUCU</name>
<keyword evidence="1" id="KW-1015">Disulfide bond</keyword>
<gene>
    <name evidence="5" type="primary">Jon99Cii_12</name>
    <name evidence="5" type="ORF">g.4927</name>
</gene>
<dbReference type="SUPFAM" id="SSF50494">
    <property type="entry name" value="Trypsin-like serine proteases"/>
    <property type="match status" value="1"/>
</dbReference>